<evidence type="ECO:0000313" key="2">
    <source>
        <dbReference type="EMBL" id="KAF8689345.1"/>
    </source>
</evidence>
<feature type="non-terminal residue" evidence="2">
    <location>
        <position position="218"/>
    </location>
</feature>
<dbReference type="Proteomes" id="UP000602905">
    <property type="component" value="Unassembled WGS sequence"/>
</dbReference>
<feature type="compositionally biased region" description="Polar residues" evidence="1">
    <location>
        <begin position="18"/>
        <end position="30"/>
    </location>
</feature>
<accession>A0A8H7HIN4</accession>
<organism evidence="2 3">
    <name type="scientific">Rhizoctonia solani</name>
    <dbReference type="NCBI Taxonomy" id="456999"/>
    <lineage>
        <taxon>Eukaryota</taxon>
        <taxon>Fungi</taxon>
        <taxon>Dikarya</taxon>
        <taxon>Basidiomycota</taxon>
        <taxon>Agaricomycotina</taxon>
        <taxon>Agaricomycetes</taxon>
        <taxon>Cantharellales</taxon>
        <taxon>Ceratobasidiaceae</taxon>
        <taxon>Rhizoctonia</taxon>
    </lineage>
</organism>
<proteinExistence type="predicted"/>
<evidence type="ECO:0000313" key="3">
    <source>
        <dbReference type="Proteomes" id="UP000602905"/>
    </source>
</evidence>
<comment type="caution">
    <text evidence="2">The sequence shown here is derived from an EMBL/GenBank/DDBJ whole genome shotgun (WGS) entry which is preliminary data.</text>
</comment>
<evidence type="ECO:0000256" key="1">
    <source>
        <dbReference type="SAM" id="MobiDB-lite"/>
    </source>
</evidence>
<feature type="region of interest" description="Disordered" evidence="1">
    <location>
        <begin position="1"/>
        <end position="30"/>
    </location>
</feature>
<sequence>MNAQNAPAPPTASWATSGLQNPQTPSASQTTNAAMTVGLVQSTLRIEGINKHICSHQSQTDNLQINGADLKDKQEEHTVEINYIKSQLAQVQVNLGVVLEALGIDLGAPCLLTNSGTGSTPVAAGIACSQPIGAEEANHAATTVPGCYAIKSKPGQLAGSQCNKEAQTELWAEANASLVRIYGKPKFSLSNHGDYPDVSKSHPNWPHHMDNGKKVPLH</sequence>
<feature type="compositionally biased region" description="Basic and acidic residues" evidence="1">
    <location>
        <begin position="207"/>
        <end position="218"/>
    </location>
</feature>
<reference evidence="2" key="1">
    <citation type="submission" date="2020-09" db="EMBL/GenBank/DDBJ databases">
        <title>Comparative genome analyses of four rice-infecting Rhizoctonia solani isolates reveal extensive enrichment of homogalacturonan modification genes.</title>
        <authorList>
            <person name="Lee D.-Y."/>
            <person name="Jeon J."/>
            <person name="Kim K.-T."/>
            <person name="Cheong K."/>
            <person name="Song H."/>
            <person name="Choi G."/>
            <person name="Ko J."/>
            <person name="Opiyo S.O."/>
            <person name="Zuo S."/>
            <person name="Madhav S."/>
            <person name="Lee Y.-H."/>
            <person name="Wang G.-L."/>
        </authorList>
    </citation>
    <scope>NUCLEOTIDE SEQUENCE</scope>
    <source>
        <strain evidence="2">AG1-IA WGL</strain>
    </source>
</reference>
<feature type="non-terminal residue" evidence="2">
    <location>
        <position position="1"/>
    </location>
</feature>
<name>A0A8H7HIN4_9AGAM</name>
<dbReference type="EMBL" id="JACYCD010000684">
    <property type="protein sequence ID" value="KAF8689345.1"/>
    <property type="molecule type" value="Genomic_DNA"/>
</dbReference>
<gene>
    <name evidence="2" type="ORF">RHS03_09125</name>
</gene>
<dbReference type="AlphaFoldDB" id="A0A8H7HIN4"/>
<protein>
    <submittedName>
        <fullName evidence="2">Uncharacterized protein</fullName>
    </submittedName>
</protein>
<feature type="region of interest" description="Disordered" evidence="1">
    <location>
        <begin position="193"/>
        <end position="218"/>
    </location>
</feature>